<dbReference type="Gene3D" id="1.20.910.10">
    <property type="entry name" value="Heme oxygenase-like"/>
    <property type="match status" value="1"/>
</dbReference>
<reference evidence="2" key="1">
    <citation type="submission" date="2022-02" db="EMBL/GenBank/DDBJ databases">
        <title>Coral-associated bacteria.</title>
        <authorList>
            <person name="Tang K."/>
            <person name="Wang X."/>
        </authorList>
    </citation>
    <scope>NUCLEOTIDE SEQUENCE</scope>
    <source>
        <strain evidence="2">SCSIO 43006</strain>
    </source>
</reference>
<gene>
    <name evidence="2" type="ORF">MJO52_14500</name>
</gene>
<organism evidence="2 3">
    <name type="scientific">Microbulbifer variabilis</name>
    <dbReference type="NCBI Taxonomy" id="266805"/>
    <lineage>
        <taxon>Bacteria</taxon>
        <taxon>Pseudomonadati</taxon>
        <taxon>Pseudomonadota</taxon>
        <taxon>Gammaproteobacteria</taxon>
        <taxon>Cellvibrionales</taxon>
        <taxon>Microbulbiferaceae</taxon>
        <taxon>Microbulbifer</taxon>
    </lineage>
</organism>
<dbReference type="EMBL" id="CP092418">
    <property type="protein sequence ID" value="USD20282.1"/>
    <property type="molecule type" value="Genomic_DNA"/>
</dbReference>
<dbReference type="InterPro" id="IPR039068">
    <property type="entry name" value="PqqC-like"/>
</dbReference>
<dbReference type="PANTHER" id="PTHR40279:SF3">
    <property type="entry name" value="4-AMINOBENZOATE SYNTHASE"/>
    <property type="match status" value="1"/>
</dbReference>
<keyword evidence="1" id="KW-0560">Oxidoreductase</keyword>
<proteinExistence type="predicted"/>
<dbReference type="InterPro" id="IPR016084">
    <property type="entry name" value="Haem_Oase-like_multi-hlx"/>
</dbReference>
<dbReference type="Proteomes" id="UP001055658">
    <property type="component" value="Chromosome"/>
</dbReference>
<evidence type="ECO:0000313" key="3">
    <source>
        <dbReference type="Proteomes" id="UP001055658"/>
    </source>
</evidence>
<keyword evidence="3" id="KW-1185">Reference proteome</keyword>
<sequence>MADFAQQYSLYTSRFINLLSAAISKLTIPEHRNILLENLNEESGNYEEDELRILNHHGIDPRWIKNIPHADLFNRFKEKVTQGKQETPLSDDAIIWYDMLSMVLLYGSTEEAIGALGIGTEHVVSTIYPYIEKGLKHLPEIQPKDYCFFSVHTLIDDDHAESLNQIALTFAETEEGRRRLRQGATKALNLRAAFWDGMLARAYNNTKIIDNNYNSTTTQVSGVAQDEPTYIN</sequence>
<dbReference type="PANTHER" id="PTHR40279">
    <property type="entry name" value="PQQC-LIKE PROTEIN"/>
    <property type="match status" value="1"/>
</dbReference>
<name>A0ABY4VCZ4_9GAMM</name>
<dbReference type="RefSeq" id="WP_252082510.1">
    <property type="nucleotide sequence ID" value="NZ_CP092418.1"/>
</dbReference>
<accession>A0ABY4VCZ4</accession>
<evidence type="ECO:0000256" key="1">
    <source>
        <dbReference type="ARBA" id="ARBA00023002"/>
    </source>
</evidence>
<evidence type="ECO:0000313" key="2">
    <source>
        <dbReference type="EMBL" id="USD20282.1"/>
    </source>
</evidence>
<dbReference type="Pfam" id="PF14518">
    <property type="entry name" value="Haem_oxygenas_2"/>
    <property type="match status" value="1"/>
</dbReference>
<dbReference type="SUPFAM" id="SSF48613">
    <property type="entry name" value="Heme oxygenase-like"/>
    <property type="match status" value="1"/>
</dbReference>
<protein>
    <submittedName>
        <fullName evidence="2">Iron-containing redox enzyme family protein</fullName>
    </submittedName>
</protein>